<feature type="non-terminal residue" evidence="11">
    <location>
        <position position="484"/>
    </location>
</feature>
<evidence type="ECO:0000256" key="6">
    <source>
        <dbReference type="ARBA" id="ARBA00022989"/>
    </source>
</evidence>
<feature type="compositionally biased region" description="Gly residues" evidence="8">
    <location>
        <begin position="23"/>
        <end position="32"/>
    </location>
</feature>
<keyword evidence="3" id="KW-0813">Transport</keyword>
<comment type="subcellular location">
    <subcellularLocation>
        <location evidence="1">Membrane</location>
        <topology evidence="1">Multi-pass membrane protein</topology>
    </subcellularLocation>
</comment>
<accession>A0A3M9XWA3</accession>
<dbReference type="AlphaFoldDB" id="A0A3M9XWA3"/>
<dbReference type="EMBL" id="RBVV01000446">
    <property type="protein sequence ID" value="RNJ51916.1"/>
    <property type="molecule type" value="Genomic_DNA"/>
</dbReference>
<comment type="caution">
    <text evidence="11">The sequence shown here is derived from an EMBL/GenBank/DDBJ whole genome shotgun (WGS) entry which is preliminary data.</text>
</comment>
<evidence type="ECO:0000256" key="4">
    <source>
        <dbReference type="ARBA" id="ARBA00022692"/>
    </source>
</evidence>
<sequence length="484" mass="51613">HVDASSSHPRTSLLRQHLEAQSPGGGGGGGEGAAPFDAALPGEGAPLLAAGGSHRSASRDPERKHAADHADLHHRASFSSSTRRASIFAQQADAADLPAGEHLPILVKEVEQDGKIVLAVEGQSTLPQTIFNSINVLIGVGLLSLPLGIKYAGWVCGMTILLLSAAVTSYTAKLLAKCMDLDASLITFSDLAYISYGRNARIATSILFTMELLAACVALFVLFADTLVLLFPGVLTLTMWKFVCALLLIPLNFLPLRLLSFTSVIGIMCCFSIVSIVVIDGLIKQDTPGSLIEPARTYLFPANWLTLPLSFGLLMSPWGGHSVFPNVCNPPLLALDMRHPQKFGKAIKVTFSFSYALDAVTAVVGLLMFGDGVLDEITANILKTSGYPRALTILLCVFIAIIPLTKIPLNGRPIIATVEVLAGLHHHAMADSDGLVGRSATFRGFMRIFIRVATILVFLVISILFPSFDSIMAFMGSALCFTIC</sequence>
<feature type="transmembrane region" description="Helical" evidence="9">
    <location>
        <begin position="448"/>
        <end position="468"/>
    </location>
</feature>
<dbReference type="InterPro" id="IPR013057">
    <property type="entry name" value="AA_transpt_TM"/>
</dbReference>
<feature type="non-terminal residue" evidence="11">
    <location>
        <position position="1"/>
    </location>
</feature>
<feature type="transmembrane region" description="Helical" evidence="9">
    <location>
        <begin position="202"/>
        <end position="223"/>
    </location>
</feature>
<evidence type="ECO:0000256" key="8">
    <source>
        <dbReference type="SAM" id="MobiDB-lite"/>
    </source>
</evidence>
<feature type="compositionally biased region" description="Low complexity" evidence="8">
    <location>
        <begin position="38"/>
        <end position="52"/>
    </location>
</feature>
<gene>
    <name evidence="11" type="ORF">D7B24_006368</name>
</gene>
<evidence type="ECO:0000313" key="11">
    <source>
        <dbReference type="EMBL" id="RNJ51916.1"/>
    </source>
</evidence>
<evidence type="ECO:0000259" key="10">
    <source>
        <dbReference type="Pfam" id="PF01490"/>
    </source>
</evidence>
<feature type="transmembrane region" description="Helical" evidence="9">
    <location>
        <begin position="258"/>
        <end position="283"/>
    </location>
</feature>
<feature type="transmembrane region" description="Helical" evidence="9">
    <location>
        <begin position="390"/>
        <end position="409"/>
    </location>
</feature>
<dbReference type="Pfam" id="PF01490">
    <property type="entry name" value="Aa_trans"/>
    <property type="match status" value="1"/>
</dbReference>
<dbReference type="GO" id="GO:0015179">
    <property type="term" value="F:L-amino acid transmembrane transporter activity"/>
    <property type="evidence" value="ECO:0007669"/>
    <property type="project" value="TreeGrafter"/>
</dbReference>
<feature type="transmembrane region" description="Helical" evidence="9">
    <location>
        <begin position="349"/>
        <end position="370"/>
    </location>
</feature>
<comment type="similarity">
    <text evidence="2">Belongs to the amino acid/polyamine transporter 2 family.</text>
</comment>
<organism evidence="11 12">
    <name type="scientific">Verticillium nonalfalfae</name>
    <dbReference type="NCBI Taxonomy" id="1051616"/>
    <lineage>
        <taxon>Eukaryota</taxon>
        <taxon>Fungi</taxon>
        <taxon>Dikarya</taxon>
        <taxon>Ascomycota</taxon>
        <taxon>Pezizomycotina</taxon>
        <taxon>Sordariomycetes</taxon>
        <taxon>Hypocreomycetidae</taxon>
        <taxon>Glomerellales</taxon>
        <taxon>Plectosphaerellaceae</taxon>
        <taxon>Verticillium</taxon>
    </lineage>
</organism>
<proteinExistence type="inferred from homology"/>
<feature type="transmembrane region" description="Helical" evidence="9">
    <location>
        <begin position="229"/>
        <end position="251"/>
    </location>
</feature>
<dbReference type="PANTHER" id="PTHR22950:SF692">
    <property type="entry name" value="TRANSMEMBRANE AMINO ACID TRANSPORTER FAMILY PROTEIN"/>
    <property type="match status" value="1"/>
</dbReference>
<feature type="transmembrane region" description="Helical" evidence="9">
    <location>
        <begin position="303"/>
        <end position="328"/>
    </location>
</feature>
<evidence type="ECO:0000256" key="3">
    <source>
        <dbReference type="ARBA" id="ARBA00022448"/>
    </source>
</evidence>
<dbReference type="GeneID" id="39610057"/>
<dbReference type="GO" id="GO:0005774">
    <property type="term" value="C:vacuolar membrane"/>
    <property type="evidence" value="ECO:0007669"/>
    <property type="project" value="TreeGrafter"/>
</dbReference>
<reference evidence="11 12" key="1">
    <citation type="submission" date="2018-10" db="EMBL/GenBank/DDBJ databases">
        <title>Genome sequence of Verticillium nonalfalfae VnAa140.</title>
        <authorList>
            <person name="Stajich J.E."/>
            <person name="Kasson M.T."/>
        </authorList>
    </citation>
    <scope>NUCLEOTIDE SEQUENCE [LARGE SCALE GENOMIC DNA]</scope>
    <source>
        <strain evidence="11 12">VnAa140</strain>
    </source>
</reference>
<feature type="compositionally biased region" description="Basic and acidic residues" evidence="8">
    <location>
        <begin position="57"/>
        <end position="74"/>
    </location>
</feature>
<feature type="transmembrane region" description="Helical" evidence="9">
    <location>
        <begin position="151"/>
        <end position="172"/>
    </location>
</feature>
<evidence type="ECO:0000256" key="9">
    <source>
        <dbReference type="SAM" id="Phobius"/>
    </source>
</evidence>
<keyword evidence="5" id="KW-0029">Amino-acid transport</keyword>
<evidence type="ECO:0000256" key="7">
    <source>
        <dbReference type="ARBA" id="ARBA00023136"/>
    </source>
</evidence>
<feature type="region of interest" description="Disordered" evidence="8">
    <location>
        <begin position="19"/>
        <end position="78"/>
    </location>
</feature>
<keyword evidence="4 9" id="KW-0812">Transmembrane</keyword>
<dbReference type="STRING" id="1051616.A0A3M9XWA3"/>
<evidence type="ECO:0000256" key="1">
    <source>
        <dbReference type="ARBA" id="ARBA00004141"/>
    </source>
</evidence>
<dbReference type="RefSeq" id="XP_028490074.1">
    <property type="nucleotide sequence ID" value="XM_028640500.1"/>
</dbReference>
<keyword evidence="7 9" id="KW-0472">Membrane</keyword>
<keyword evidence="12" id="KW-1185">Reference proteome</keyword>
<protein>
    <recommendedName>
        <fullName evidence="10">Amino acid transporter transmembrane domain-containing protein</fullName>
    </recommendedName>
</protein>
<keyword evidence="6 9" id="KW-1133">Transmembrane helix</keyword>
<dbReference type="PANTHER" id="PTHR22950">
    <property type="entry name" value="AMINO ACID TRANSPORTER"/>
    <property type="match status" value="1"/>
</dbReference>
<evidence type="ECO:0000256" key="5">
    <source>
        <dbReference type="ARBA" id="ARBA00022970"/>
    </source>
</evidence>
<evidence type="ECO:0000256" key="2">
    <source>
        <dbReference type="ARBA" id="ARBA00008066"/>
    </source>
</evidence>
<evidence type="ECO:0000313" key="12">
    <source>
        <dbReference type="Proteomes" id="UP000267145"/>
    </source>
</evidence>
<name>A0A3M9XWA3_9PEZI</name>
<dbReference type="Proteomes" id="UP000267145">
    <property type="component" value="Unassembled WGS sequence"/>
</dbReference>
<feature type="domain" description="Amino acid transporter transmembrane" evidence="10">
    <location>
        <begin position="123"/>
        <end position="484"/>
    </location>
</feature>